<feature type="compositionally biased region" description="Basic and acidic residues" evidence="1">
    <location>
        <begin position="190"/>
        <end position="199"/>
    </location>
</feature>
<protein>
    <recommendedName>
        <fullName evidence="3">Acyl-CoA dehydrogenase N-terminal bacteria domain-containing protein</fullName>
    </recommendedName>
</protein>
<evidence type="ECO:0000313" key="2">
    <source>
        <dbReference type="EMBL" id="BFO13712.1"/>
    </source>
</evidence>
<evidence type="ECO:0000256" key="1">
    <source>
        <dbReference type="SAM" id="MobiDB-lite"/>
    </source>
</evidence>
<evidence type="ECO:0008006" key="3">
    <source>
        <dbReference type="Google" id="ProtNLM"/>
    </source>
</evidence>
<reference evidence="2" key="2">
    <citation type="submission" date="2024-07" db="EMBL/GenBank/DDBJ databases">
        <title>Streptomyces haneummycinica sp. nov., a new antibiotic-producing actinobacterium isolated from marine sediment.</title>
        <authorList>
            <person name="Uemura M."/>
            <person name="Hamada M."/>
            <person name="Hirano S."/>
            <person name="Kobayashi K."/>
            <person name="Ohshiro T."/>
            <person name="Kobayashi T."/>
            <person name="Terahara T."/>
        </authorList>
    </citation>
    <scope>NUCLEOTIDE SEQUENCE</scope>
    <source>
        <strain evidence="2">KM77-8</strain>
    </source>
</reference>
<dbReference type="AlphaFoldDB" id="A0AAT9H8P6"/>
<feature type="compositionally biased region" description="Basic residues" evidence="1">
    <location>
        <begin position="161"/>
        <end position="178"/>
    </location>
</feature>
<gene>
    <name evidence="2" type="ORF">SHKM778_01000</name>
</gene>
<feature type="compositionally biased region" description="Basic residues" evidence="1">
    <location>
        <begin position="132"/>
        <end position="142"/>
    </location>
</feature>
<feature type="region of interest" description="Disordered" evidence="1">
    <location>
        <begin position="132"/>
        <end position="199"/>
    </location>
</feature>
<organism evidence="2">
    <name type="scientific">Streptomyces haneummycinicus</name>
    <dbReference type="NCBI Taxonomy" id="3074435"/>
    <lineage>
        <taxon>Bacteria</taxon>
        <taxon>Bacillati</taxon>
        <taxon>Actinomycetota</taxon>
        <taxon>Actinomycetes</taxon>
        <taxon>Kitasatosporales</taxon>
        <taxon>Streptomycetaceae</taxon>
        <taxon>Streptomyces</taxon>
    </lineage>
</organism>
<dbReference type="PANTHER" id="PTHR42803">
    <property type="entry name" value="ACYL-COA DEHYDROGENASE"/>
    <property type="match status" value="1"/>
</dbReference>
<dbReference type="EMBL" id="AP035768">
    <property type="protein sequence ID" value="BFO13712.1"/>
    <property type="molecule type" value="Genomic_DNA"/>
</dbReference>
<sequence>MGHYKSNLRDIEFNLFEVLGRDKLYGSGPFEEMDVDTAKSILDELTRLAENELAESFTDADRNPPVFDPETGTAPVPASFKKSYQAFMDSEYWRLGVSESIGGTTAPLADLGVRRADPGRQPRRVDVLLGSRLRRRPVRRGQRHAEEDRPDRRRAAVGLHHGPHRAGRRLGRGRRPHQGRAAGGRLLAHRGREALHHVR</sequence>
<accession>A0AAT9H8P6</accession>
<feature type="compositionally biased region" description="Basic and acidic residues" evidence="1">
    <location>
        <begin position="143"/>
        <end position="154"/>
    </location>
</feature>
<dbReference type="GO" id="GO:0005886">
    <property type="term" value="C:plasma membrane"/>
    <property type="evidence" value="ECO:0007669"/>
    <property type="project" value="TreeGrafter"/>
</dbReference>
<dbReference type="PANTHER" id="PTHR42803:SF1">
    <property type="entry name" value="BROAD-SPECIFICITY LINEAR ACYL-COA DEHYDROGENASE FADE5"/>
    <property type="match status" value="1"/>
</dbReference>
<reference evidence="2" key="1">
    <citation type="submission" date="2024-06" db="EMBL/GenBank/DDBJ databases">
        <authorList>
            <consortium name="consrtm"/>
            <person name="Uemura M."/>
            <person name="Terahara T."/>
        </authorList>
    </citation>
    <scope>NUCLEOTIDE SEQUENCE</scope>
    <source>
        <strain evidence="2">KM77-8</strain>
    </source>
</reference>
<name>A0AAT9H8P6_9ACTN</name>
<dbReference type="InterPro" id="IPR052166">
    <property type="entry name" value="Diverse_Acyl-CoA_DH"/>
</dbReference>
<proteinExistence type="predicted"/>